<comment type="similarity">
    <text evidence="2">Belongs to the diacylglycerol/lipid kinase family.</text>
</comment>
<evidence type="ECO:0000256" key="9">
    <source>
        <dbReference type="ARBA" id="ARBA00022842"/>
    </source>
</evidence>
<dbReference type="EMBL" id="SNXO01000026">
    <property type="protein sequence ID" value="TDP52411.1"/>
    <property type="molecule type" value="Genomic_DNA"/>
</dbReference>
<keyword evidence="9" id="KW-0460">Magnesium</keyword>
<evidence type="ECO:0000256" key="12">
    <source>
        <dbReference type="ARBA" id="ARBA00023264"/>
    </source>
</evidence>
<sequence>MQKKTRKVILFYNPTSGSGVFKSNLDRIVERYQAEGFQVIPIRAGYGHALDDYLQEMEKATYQQEYAQIIAAGGDGTINVCVNSMVRNDIDLPLAVFPAGTANDFAYYFNIPNDIEGMLNVALSGNHTYADVGKVNDRFFINVAAMGQVVDVSQKTDPTLKNTIGVLAYYLKGLSEVPNLKPIKVTLKTPERTYHEKMYFMVVMNGKSAGGFKKISPDSEINDGMLDVMLFRVLSVFEMPQFFMKIVQGKHRHSRKVLNFQTSDLIIECDNDMATDIDGEHGEKFPLRFGVLHNRLKVCTLEDNLGEPEKENQ</sequence>
<keyword evidence="4" id="KW-0808">Transferase</keyword>
<evidence type="ECO:0000256" key="5">
    <source>
        <dbReference type="ARBA" id="ARBA00022723"/>
    </source>
</evidence>
<keyword evidence="7 14" id="KW-0418">Kinase</keyword>
<evidence type="ECO:0000256" key="4">
    <source>
        <dbReference type="ARBA" id="ARBA00022679"/>
    </source>
</evidence>
<keyword evidence="6" id="KW-0547">Nucleotide-binding</keyword>
<dbReference type="InterPro" id="IPR001206">
    <property type="entry name" value="Diacylglycerol_kinase_cat_dom"/>
</dbReference>
<dbReference type="GO" id="GO:0005886">
    <property type="term" value="C:plasma membrane"/>
    <property type="evidence" value="ECO:0007669"/>
    <property type="project" value="TreeGrafter"/>
</dbReference>
<dbReference type="Pfam" id="PF19279">
    <property type="entry name" value="YegS_C"/>
    <property type="match status" value="1"/>
</dbReference>
<dbReference type="AlphaFoldDB" id="A0A4R6Q079"/>
<gene>
    <name evidence="14" type="ORF">EV211_12617</name>
</gene>
<reference evidence="14 15" key="1">
    <citation type="submission" date="2019-03" db="EMBL/GenBank/DDBJ databases">
        <title>Genomic Encyclopedia of Type Strains, Phase IV (KMG-IV): sequencing the most valuable type-strain genomes for metagenomic binning, comparative biology and taxonomic classification.</title>
        <authorList>
            <person name="Goeker M."/>
        </authorList>
    </citation>
    <scope>NUCLEOTIDE SEQUENCE [LARGE SCALE GENOMIC DNA]</scope>
    <source>
        <strain evidence="14 15">DSM 28287</strain>
    </source>
</reference>
<dbReference type="PROSITE" id="PS50146">
    <property type="entry name" value="DAGK"/>
    <property type="match status" value="1"/>
</dbReference>
<dbReference type="Gene3D" id="2.60.200.40">
    <property type="match status" value="1"/>
</dbReference>
<comment type="cofactor">
    <cofactor evidence="1">
        <name>Mg(2+)</name>
        <dbReference type="ChEBI" id="CHEBI:18420"/>
    </cofactor>
</comment>
<keyword evidence="8" id="KW-0067">ATP-binding</keyword>
<evidence type="ECO:0000256" key="1">
    <source>
        <dbReference type="ARBA" id="ARBA00001946"/>
    </source>
</evidence>
<evidence type="ECO:0000256" key="3">
    <source>
        <dbReference type="ARBA" id="ARBA00022516"/>
    </source>
</evidence>
<proteinExistence type="inferred from homology"/>
<protein>
    <submittedName>
        <fullName evidence="14">YegS/Rv2252/BmrU family lipid kinase</fullName>
    </submittedName>
</protein>
<keyword evidence="5" id="KW-0479">Metal-binding</keyword>
<keyword evidence="11" id="KW-0594">Phospholipid biosynthesis</keyword>
<dbReference type="GO" id="GO:0046872">
    <property type="term" value="F:metal ion binding"/>
    <property type="evidence" value="ECO:0007669"/>
    <property type="project" value="UniProtKB-KW"/>
</dbReference>
<dbReference type="Proteomes" id="UP000295500">
    <property type="component" value="Unassembled WGS sequence"/>
</dbReference>
<evidence type="ECO:0000313" key="14">
    <source>
        <dbReference type="EMBL" id="TDP52411.1"/>
    </source>
</evidence>
<evidence type="ECO:0000256" key="10">
    <source>
        <dbReference type="ARBA" id="ARBA00023098"/>
    </source>
</evidence>
<comment type="caution">
    <text evidence="14">The sequence shown here is derived from an EMBL/GenBank/DDBJ whole genome shotgun (WGS) entry which is preliminary data.</text>
</comment>
<evidence type="ECO:0000256" key="11">
    <source>
        <dbReference type="ARBA" id="ARBA00023209"/>
    </source>
</evidence>
<dbReference type="GO" id="GO:0004143">
    <property type="term" value="F:ATP-dependent diacylglycerol kinase activity"/>
    <property type="evidence" value="ECO:0007669"/>
    <property type="project" value="TreeGrafter"/>
</dbReference>
<organism evidence="14 15">
    <name type="scientific">Aminicella lysinilytica</name>
    <dbReference type="NCBI Taxonomy" id="433323"/>
    <lineage>
        <taxon>Bacteria</taxon>
        <taxon>Bacillati</taxon>
        <taxon>Bacillota</taxon>
        <taxon>Clostridia</taxon>
        <taxon>Peptostreptococcales</taxon>
        <taxon>Anaerovoracaceae</taxon>
        <taxon>Aminicella</taxon>
    </lineage>
</organism>
<dbReference type="InterPro" id="IPR017438">
    <property type="entry name" value="ATP-NAD_kinase_N"/>
</dbReference>
<name>A0A4R6Q079_9FIRM</name>
<dbReference type="SMART" id="SM00046">
    <property type="entry name" value="DAGKc"/>
    <property type="match status" value="1"/>
</dbReference>
<evidence type="ECO:0000256" key="8">
    <source>
        <dbReference type="ARBA" id="ARBA00022840"/>
    </source>
</evidence>
<dbReference type="OrthoDB" id="142078at2"/>
<dbReference type="PANTHER" id="PTHR12358:SF106">
    <property type="entry name" value="LIPID KINASE YEGS"/>
    <property type="match status" value="1"/>
</dbReference>
<dbReference type="RefSeq" id="WP_133528813.1">
    <property type="nucleotide sequence ID" value="NZ_SNXO01000026.1"/>
</dbReference>
<dbReference type="PANTHER" id="PTHR12358">
    <property type="entry name" value="SPHINGOSINE KINASE"/>
    <property type="match status" value="1"/>
</dbReference>
<keyword evidence="12" id="KW-1208">Phospholipid metabolism</keyword>
<dbReference type="InterPro" id="IPR045540">
    <property type="entry name" value="YegS/DAGK_C"/>
</dbReference>
<evidence type="ECO:0000256" key="6">
    <source>
        <dbReference type="ARBA" id="ARBA00022741"/>
    </source>
</evidence>
<keyword evidence="3" id="KW-0444">Lipid biosynthesis</keyword>
<evidence type="ECO:0000256" key="2">
    <source>
        <dbReference type="ARBA" id="ARBA00005983"/>
    </source>
</evidence>
<dbReference type="GO" id="GO:0005524">
    <property type="term" value="F:ATP binding"/>
    <property type="evidence" value="ECO:0007669"/>
    <property type="project" value="UniProtKB-KW"/>
</dbReference>
<keyword evidence="15" id="KW-1185">Reference proteome</keyword>
<dbReference type="GO" id="GO:0008654">
    <property type="term" value="P:phospholipid biosynthetic process"/>
    <property type="evidence" value="ECO:0007669"/>
    <property type="project" value="UniProtKB-KW"/>
</dbReference>
<dbReference type="Pfam" id="PF00781">
    <property type="entry name" value="DAGK_cat"/>
    <property type="match status" value="1"/>
</dbReference>
<keyword evidence="10" id="KW-0443">Lipid metabolism</keyword>
<evidence type="ECO:0000256" key="7">
    <source>
        <dbReference type="ARBA" id="ARBA00022777"/>
    </source>
</evidence>
<dbReference type="InterPro" id="IPR050187">
    <property type="entry name" value="Lipid_Phosphate_FormReg"/>
</dbReference>
<dbReference type="SUPFAM" id="SSF111331">
    <property type="entry name" value="NAD kinase/diacylglycerol kinase-like"/>
    <property type="match status" value="1"/>
</dbReference>
<dbReference type="NCBIfam" id="NF009605">
    <property type="entry name" value="PRK13059.1"/>
    <property type="match status" value="1"/>
</dbReference>
<accession>A0A4R6Q079</accession>
<dbReference type="Gene3D" id="3.40.50.10330">
    <property type="entry name" value="Probable inorganic polyphosphate/atp-NAD kinase, domain 1"/>
    <property type="match status" value="1"/>
</dbReference>
<evidence type="ECO:0000259" key="13">
    <source>
        <dbReference type="PROSITE" id="PS50146"/>
    </source>
</evidence>
<dbReference type="InterPro" id="IPR005218">
    <property type="entry name" value="Diacylglycerol/lipid_kinase"/>
</dbReference>
<dbReference type="NCBIfam" id="TIGR00147">
    <property type="entry name" value="YegS/Rv2252/BmrU family lipid kinase"/>
    <property type="match status" value="1"/>
</dbReference>
<feature type="domain" description="DAGKc" evidence="13">
    <location>
        <begin position="3"/>
        <end position="139"/>
    </location>
</feature>
<evidence type="ECO:0000313" key="15">
    <source>
        <dbReference type="Proteomes" id="UP000295500"/>
    </source>
</evidence>
<dbReference type="InterPro" id="IPR016064">
    <property type="entry name" value="NAD/diacylglycerol_kinase_sf"/>
</dbReference>